<feature type="active site" description="Glycyl thioester intermediate" evidence="6">
    <location>
        <position position="895"/>
    </location>
</feature>
<dbReference type="Gene3D" id="3.30.2160.10">
    <property type="entry name" value="Hect, E3 ligase catalytic domain"/>
    <property type="match status" value="1"/>
</dbReference>
<gene>
    <name evidence="9" type="ORF">F751_0764</name>
</gene>
<reference evidence="9 10" key="1">
    <citation type="journal article" date="2014" name="BMC Genomics">
        <title>Oil accumulation mechanisms of the oleaginous microalga Chlorella protothecoides revealed through its genome, transcriptomes, and proteomes.</title>
        <authorList>
            <person name="Gao C."/>
            <person name="Wang Y."/>
            <person name="Shen Y."/>
            <person name="Yan D."/>
            <person name="He X."/>
            <person name="Dai J."/>
            <person name="Wu Q."/>
        </authorList>
    </citation>
    <scope>NUCLEOTIDE SEQUENCE [LARGE SCALE GENOMIC DNA]</scope>
    <source>
        <strain evidence="9 10">0710</strain>
    </source>
</reference>
<name>A0A087SM78_AUXPR</name>
<sequence length="928" mass="95269">MDRKSSAGMHRGHSALQGLLRRLGAGFEDVFHTGASSAAGGGAYHPGNARVRAALGQLRSHDAGEQLAGLAELCEYLAVSTEESLLTFPVDTAVPLLIKCLNEEGEPDVALLAARALTFLADVSGPGGAALVRHGAPAALVGRLLSIEYIDLAEQALQALQKLAGEHPGALLRAGALAAVLAYLDFFPLSVQRVAVDTAAALCRALGADALEAAAAALPSLLGLLQSQDARLAEGAGRAVARMAERYARDRDALATLCALGLVDEAAGVVALIEAVLPAGEDGDGTTTDGQPPRRLPHDLTLSLLPVLLRVSEAGTGAGLRLAGLRALATAAAASERSALRAALLPLPVSSSLARALRSGDEGVVAQALRAAELLLDAMPDACPAAFAREGAVRCLRDCAAALPDASAVEGLLARLASGEDQAVSTYELGSSGALDALWRHLQGKDLGQDVGARLARWSQFLIAGQRACAAAVPAADPSGGTHLGSLVHHALAALEASEKLAVGPSAPAPPPASSSWARLARSALGRGGGGSTADQGALAAGLETLSTPLNLRLCRAPGAEGAGVRDHGASVVSVVPMVTLDQVEDFLWLRVRDERSAPASRESLGAALAEGPPDRGDWASRLWNEVHRVTYRLWRAGDEDTGVALEAGSGRPARRTASRRRSGAADDAAVTAALASSDAPPRALAHLFADGFGEDGRLLDLPLSPLMWRMVAAVDGAAAEGLAPDLVDLETVDSGLAHGLRRLESAARAPGPARGLVDGVPLADLYLPADRLPGYPGYRLAGVDDAPGALVGVASAPRYIAAVLDATLGAGVARQVAAFRAGFAAVLSPDVLLRFQPEELELLLCGSGEAWTAEELRSAIHCDHGYTLASAPVRWLVEGAALDADADLPSVMTCANYIKLPPYSCKAVLEARLMYVLAEGQGSFDLS</sequence>
<proteinExistence type="inferred from homology"/>
<dbReference type="RefSeq" id="XP_011399780.1">
    <property type="nucleotide sequence ID" value="XM_011401478.1"/>
</dbReference>
<dbReference type="OrthoDB" id="423283at2759"/>
<evidence type="ECO:0000256" key="7">
    <source>
        <dbReference type="SAM" id="MobiDB-lite"/>
    </source>
</evidence>
<accession>A0A087SM78</accession>
<feature type="compositionally biased region" description="Basic residues" evidence="7">
    <location>
        <begin position="653"/>
        <end position="663"/>
    </location>
</feature>
<dbReference type="GeneID" id="23612155"/>
<dbReference type="EMBL" id="KL662135">
    <property type="protein sequence ID" value="KFM26832.1"/>
    <property type="molecule type" value="Genomic_DNA"/>
</dbReference>
<comment type="catalytic activity">
    <reaction evidence="1">
        <text>S-ubiquitinyl-[E2 ubiquitin-conjugating enzyme]-L-cysteine + [acceptor protein]-L-lysine = [E2 ubiquitin-conjugating enzyme]-L-cysteine + N(6)-ubiquitinyl-[acceptor protein]-L-lysine.</text>
        <dbReference type="EC" id="2.3.2.26"/>
    </reaction>
</comment>
<dbReference type="InterPro" id="IPR045322">
    <property type="entry name" value="HECTD1/TRIP12-like"/>
</dbReference>
<dbReference type="PROSITE" id="PS50237">
    <property type="entry name" value="HECT"/>
    <property type="match status" value="1"/>
</dbReference>
<dbReference type="InterPro" id="IPR000569">
    <property type="entry name" value="HECT_dom"/>
</dbReference>
<evidence type="ECO:0000313" key="9">
    <source>
        <dbReference type="EMBL" id="KFM26832.1"/>
    </source>
</evidence>
<dbReference type="InterPro" id="IPR016024">
    <property type="entry name" value="ARM-type_fold"/>
</dbReference>
<dbReference type="eggNOG" id="KOG0168">
    <property type="taxonomic scope" value="Eukaryota"/>
</dbReference>
<dbReference type="GO" id="GO:0000209">
    <property type="term" value="P:protein polyubiquitination"/>
    <property type="evidence" value="ECO:0007669"/>
    <property type="project" value="TreeGrafter"/>
</dbReference>
<dbReference type="STRING" id="3075.A0A087SM78"/>
<dbReference type="AlphaFoldDB" id="A0A087SM78"/>
<dbReference type="Proteomes" id="UP000028924">
    <property type="component" value="Unassembled WGS sequence"/>
</dbReference>
<dbReference type="PANTHER" id="PTHR45670">
    <property type="entry name" value="E3 UBIQUITIN-PROTEIN LIGASE TRIP12"/>
    <property type="match status" value="1"/>
</dbReference>
<feature type="domain" description="HECT" evidence="8">
    <location>
        <begin position="696"/>
        <end position="928"/>
    </location>
</feature>
<evidence type="ECO:0000256" key="4">
    <source>
        <dbReference type="ARBA" id="ARBA00022679"/>
    </source>
</evidence>
<keyword evidence="5 6" id="KW-0833">Ubl conjugation pathway</keyword>
<dbReference type="eggNOG" id="KOG0170">
    <property type="taxonomic scope" value="Eukaryota"/>
</dbReference>
<dbReference type="InterPro" id="IPR057948">
    <property type="entry name" value="TPR_TRIP12_N"/>
</dbReference>
<evidence type="ECO:0000313" key="10">
    <source>
        <dbReference type="Proteomes" id="UP000028924"/>
    </source>
</evidence>
<dbReference type="SUPFAM" id="SSF56204">
    <property type="entry name" value="Hect, E3 ligase catalytic domain"/>
    <property type="match status" value="1"/>
</dbReference>
<dbReference type="InterPro" id="IPR035983">
    <property type="entry name" value="Hect_E3_ubiquitin_ligase"/>
</dbReference>
<dbReference type="SUPFAM" id="SSF48371">
    <property type="entry name" value="ARM repeat"/>
    <property type="match status" value="1"/>
</dbReference>
<organism evidence="9 10">
    <name type="scientific">Auxenochlorella protothecoides</name>
    <name type="common">Green microalga</name>
    <name type="synonym">Chlorella protothecoides</name>
    <dbReference type="NCBI Taxonomy" id="3075"/>
    <lineage>
        <taxon>Eukaryota</taxon>
        <taxon>Viridiplantae</taxon>
        <taxon>Chlorophyta</taxon>
        <taxon>core chlorophytes</taxon>
        <taxon>Trebouxiophyceae</taxon>
        <taxon>Chlorellales</taxon>
        <taxon>Chlorellaceae</taxon>
        <taxon>Auxenochlorella</taxon>
    </lineage>
</organism>
<evidence type="ECO:0000256" key="3">
    <source>
        <dbReference type="ARBA" id="ARBA00012485"/>
    </source>
</evidence>
<dbReference type="KEGG" id="apro:F751_0764"/>
<feature type="region of interest" description="Disordered" evidence="7">
    <location>
        <begin position="644"/>
        <end position="665"/>
    </location>
</feature>
<keyword evidence="10" id="KW-1185">Reference proteome</keyword>
<evidence type="ECO:0000256" key="6">
    <source>
        <dbReference type="PROSITE-ProRule" id="PRU00104"/>
    </source>
</evidence>
<dbReference type="GO" id="GO:0043161">
    <property type="term" value="P:proteasome-mediated ubiquitin-dependent protein catabolic process"/>
    <property type="evidence" value="ECO:0007669"/>
    <property type="project" value="TreeGrafter"/>
</dbReference>
<dbReference type="SMART" id="SM00119">
    <property type="entry name" value="HECTc"/>
    <property type="match status" value="1"/>
</dbReference>
<evidence type="ECO:0000256" key="1">
    <source>
        <dbReference type="ARBA" id="ARBA00000885"/>
    </source>
</evidence>
<evidence type="ECO:0000256" key="2">
    <source>
        <dbReference type="ARBA" id="ARBA00006331"/>
    </source>
</evidence>
<evidence type="ECO:0000256" key="5">
    <source>
        <dbReference type="ARBA" id="ARBA00022786"/>
    </source>
</evidence>
<dbReference type="InterPro" id="IPR011989">
    <property type="entry name" value="ARM-like"/>
</dbReference>
<dbReference type="Gene3D" id="3.90.1750.10">
    <property type="entry name" value="Hect, E3 ligase catalytic domains"/>
    <property type="match status" value="1"/>
</dbReference>
<dbReference type="Gene3D" id="3.30.2410.10">
    <property type="entry name" value="Hect, E3 ligase catalytic domain"/>
    <property type="match status" value="1"/>
</dbReference>
<dbReference type="EC" id="2.3.2.26" evidence="3"/>
<dbReference type="Pfam" id="PF00632">
    <property type="entry name" value="HECT"/>
    <property type="match status" value="2"/>
</dbReference>
<protein>
    <recommendedName>
        <fullName evidence="3">HECT-type E3 ubiquitin transferase</fullName>
        <ecNumber evidence="3">2.3.2.26</ecNumber>
    </recommendedName>
</protein>
<dbReference type="PANTHER" id="PTHR45670:SF1">
    <property type="entry name" value="E3 UBIQUITIN-PROTEIN LIGASE HECTD1"/>
    <property type="match status" value="1"/>
</dbReference>
<dbReference type="Pfam" id="PF25579">
    <property type="entry name" value="TPR_TRIP12_N"/>
    <property type="match status" value="1"/>
</dbReference>
<dbReference type="GO" id="GO:0061630">
    <property type="term" value="F:ubiquitin protein ligase activity"/>
    <property type="evidence" value="ECO:0007669"/>
    <property type="project" value="UniProtKB-EC"/>
</dbReference>
<evidence type="ECO:0000259" key="8">
    <source>
        <dbReference type="PROSITE" id="PS50237"/>
    </source>
</evidence>
<comment type="similarity">
    <text evidence="2">Belongs to the UPL family. K-HECT subfamily.</text>
</comment>
<keyword evidence="4" id="KW-0808">Transferase</keyword>
<dbReference type="Gene3D" id="1.25.10.10">
    <property type="entry name" value="Leucine-rich Repeat Variant"/>
    <property type="match status" value="1"/>
</dbReference>